<name>A0AAW2WGG1_9LAMI</name>
<organism evidence="2">
    <name type="scientific">Sesamum latifolium</name>
    <dbReference type="NCBI Taxonomy" id="2727402"/>
    <lineage>
        <taxon>Eukaryota</taxon>
        <taxon>Viridiplantae</taxon>
        <taxon>Streptophyta</taxon>
        <taxon>Embryophyta</taxon>
        <taxon>Tracheophyta</taxon>
        <taxon>Spermatophyta</taxon>
        <taxon>Magnoliopsida</taxon>
        <taxon>eudicotyledons</taxon>
        <taxon>Gunneridae</taxon>
        <taxon>Pentapetalae</taxon>
        <taxon>asterids</taxon>
        <taxon>lamiids</taxon>
        <taxon>Lamiales</taxon>
        <taxon>Pedaliaceae</taxon>
        <taxon>Sesamum</taxon>
    </lineage>
</organism>
<accession>A0AAW2WGG1</accession>
<proteinExistence type="predicted"/>
<evidence type="ECO:0000256" key="1">
    <source>
        <dbReference type="SAM" id="MobiDB-lite"/>
    </source>
</evidence>
<evidence type="ECO:0000313" key="2">
    <source>
        <dbReference type="EMBL" id="KAL0440588.1"/>
    </source>
</evidence>
<dbReference type="InterPro" id="IPR036875">
    <property type="entry name" value="Znf_CCHC_sf"/>
</dbReference>
<reference evidence="2" key="2">
    <citation type="journal article" date="2024" name="Plant">
        <title>Genomic evolution and insights into agronomic trait innovations of Sesamum species.</title>
        <authorList>
            <person name="Miao H."/>
            <person name="Wang L."/>
            <person name="Qu L."/>
            <person name="Liu H."/>
            <person name="Sun Y."/>
            <person name="Le M."/>
            <person name="Wang Q."/>
            <person name="Wei S."/>
            <person name="Zheng Y."/>
            <person name="Lin W."/>
            <person name="Duan Y."/>
            <person name="Cao H."/>
            <person name="Xiong S."/>
            <person name="Wang X."/>
            <person name="Wei L."/>
            <person name="Li C."/>
            <person name="Ma Q."/>
            <person name="Ju M."/>
            <person name="Zhao R."/>
            <person name="Li G."/>
            <person name="Mu C."/>
            <person name="Tian Q."/>
            <person name="Mei H."/>
            <person name="Zhang T."/>
            <person name="Gao T."/>
            <person name="Zhang H."/>
        </authorList>
    </citation>
    <scope>NUCLEOTIDE SEQUENCE</scope>
    <source>
        <strain evidence="2">KEN1</strain>
    </source>
</reference>
<comment type="caution">
    <text evidence="2">The sequence shown here is derived from an EMBL/GenBank/DDBJ whole genome shotgun (WGS) entry which is preliminary data.</text>
</comment>
<dbReference type="GO" id="GO:0003676">
    <property type="term" value="F:nucleic acid binding"/>
    <property type="evidence" value="ECO:0007669"/>
    <property type="project" value="InterPro"/>
</dbReference>
<dbReference type="GO" id="GO:0008270">
    <property type="term" value="F:zinc ion binding"/>
    <property type="evidence" value="ECO:0007669"/>
    <property type="project" value="InterPro"/>
</dbReference>
<dbReference type="PANTHER" id="PTHR34222:SF99">
    <property type="entry name" value="PROTEIN, PUTATIVE-RELATED"/>
    <property type="match status" value="1"/>
</dbReference>
<evidence type="ECO:0008006" key="3">
    <source>
        <dbReference type="Google" id="ProtNLM"/>
    </source>
</evidence>
<sequence>MVLRVERQRTVNMQTGDSGEGVALHTRWNKNRGGNIPRRNIQTAARGNYKGKGMIDKKSQLCSHCGRMGHTKETCFKLNGVPDWYKDSKDQKRREAGPAKGFNVITGEGGGSSENTSHLGEAVKQMTELIWLMKDNIPQQDLLQVNFAHGDEFARTSALTTPS</sequence>
<dbReference type="AlphaFoldDB" id="A0AAW2WGG1"/>
<dbReference type="PANTHER" id="PTHR34222">
    <property type="entry name" value="GAG_PRE-INTEGRS DOMAIN-CONTAINING PROTEIN"/>
    <property type="match status" value="1"/>
</dbReference>
<gene>
    <name evidence="2" type="ORF">Slati_2541800</name>
</gene>
<reference evidence="2" key="1">
    <citation type="submission" date="2020-06" db="EMBL/GenBank/DDBJ databases">
        <authorList>
            <person name="Li T."/>
            <person name="Hu X."/>
            <person name="Zhang T."/>
            <person name="Song X."/>
            <person name="Zhang H."/>
            <person name="Dai N."/>
            <person name="Sheng W."/>
            <person name="Hou X."/>
            <person name="Wei L."/>
        </authorList>
    </citation>
    <scope>NUCLEOTIDE SEQUENCE</scope>
    <source>
        <strain evidence="2">KEN1</strain>
        <tissue evidence="2">Leaf</tissue>
    </source>
</reference>
<dbReference type="SUPFAM" id="SSF57756">
    <property type="entry name" value="Retrovirus zinc finger-like domains"/>
    <property type="match status" value="1"/>
</dbReference>
<protein>
    <recommendedName>
        <fullName evidence="3">CCHC-type domain-containing protein</fullName>
    </recommendedName>
</protein>
<feature type="region of interest" description="Disordered" evidence="1">
    <location>
        <begin position="89"/>
        <end position="117"/>
    </location>
</feature>
<dbReference type="EMBL" id="JACGWN010000008">
    <property type="protein sequence ID" value="KAL0440588.1"/>
    <property type="molecule type" value="Genomic_DNA"/>
</dbReference>